<dbReference type="Gene3D" id="3.60.10.10">
    <property type="entry name" value="Endonuclease/exonuclease/phosphatase"/>
    <property type="match status" value="1"/>
</dbReference>
<dbReference type="InterPro" id="IPR036691">
    <property type="entry name" value="Endo/exonu/phosph_ase_sf"/>
</dbReference>
<dbReference type="Pfam" id="PF03372">
    <property type="entry name" value="Exo_endo_phos"/>
    <property type="match status" value="1"/>
</dbReference>
<dbReference type="GO" id="GO:0004519">
    <property type="term" value="F:endonuclease activity"/>
    <property type="evidence" value="ECO:0007669"/>
    <property type="project" value="UniProtKB-KW"/>
</dbReference>
<keyword evidence="2" id="KW-0378">Hydrolase</keyword>
<dbReference type="SUPFAM" id="SSF56219">
    <property type="entry name" value="DNase I-like"/>
    <property type="match status" value="1"/>
</dbReference>
<dbReference type="EMBL" id="JACYFG010000040">
    <property type="protein sequence ID" value="MBD5781265.1"/>
    <property type="molecule type" value="Genomic_DNA"/>
</dbReference>
<dbReference type="PANTHER" id="PTHR14859">
    <property type="entry name" value="CALCOFLUOR WHITE HYPERSENSITIVE PROTEIN PRECURSOR"/>
    <property type="match status" value="1"/>
</dbReference>
<proteinExistence type="predicted"/>
<keyword evidence="2" id="KW-0255">Endonuclease</keyword>
<reference evidence="2" key="1">
    <citation type="submission" date="2020-09" db="EMBL/GenBank/DDBJ databases">
        <title>Pelagicoccus enzymogenes sp. nov. with an EPS production, isolated from marine sediment.</title>
        <authorList>
            <person name="Feng X."/>
        </authorList>
    </citation>
    <scope>NUCLEOTIDE SEQUENCE</scope>
    <source>
        <strain evidence="2">NFK12</strain>
    </source>
</reference>
<sequence>MSYNVHGCINNAGRYAATPILRLIERSQADVVALQEVYEDRLPGRDFLQRLETLPYPHIHYGVTFEHDERGKYGNLLLSKWPLAEIEEIDLGIPHREPRAAIRALVEHPRQTLDVVATHLGLGRAERALQLAKLVAQWELSRAKQPEAIRVLMGDLNEWLPHSAFLQALQGLFSLPQARLTFPSVNPTLGLDRILVRPSRLLRSLAPIDTPASRHASDHLPLLAELSLGRSLQPLV</sequence>
<dbReference type="PANTHER" id="PTHR14859:SF1">
    <property type="entry name" value="PGAP2-INTERACTING PROTEIN"/>
    <property type="match status" value="1"/>
</dbReference>
<comment type="caution">
    <text evidence="2">The sequence shown here is derived from an EMBL/GenBank/DDBJ whole genome shotgun (WGS) entry which is preliminary data.</text>
</comment>
<gene>
    <name evidence="2" type="ORF">IEN85_17325</name>
</gene>
<dbReference type="Proteomes" id="UP000622317">
    <property type="component" value="Unassembled WGS sequence"/>
</dbReference>
<dbReference type="GO" id="GO:0006506">
    <property type="term" value="P:GPI anchor biosynthetic process"/>
    <property type="evidence" value="ECO:0007669"/>
    <property type="project" value="TreeGrafter"/>
</dbReference>
<dbReference type="RefSeq" id="WP_191618364.1">
    <property type="nucleotide sequence ID" value="NZ_JACYFG010000040.1"/>
</dbReference>
<organism evidence="2 3">
    <name type="scientific">Pelagicoccus enzymogenes</name>
    <dbReference type="NCBI Taxonomy" id="2773457"/>
    <lineage>
        <taxon>Bacteria</taxon>
        <taxon>Pseudomonadati</taxon>
        <taxon>Verrucomicrobiota</taxon>
        <taxon>Opitutia</taxon>
        <taxon>Puniceicoccales</taxon>
        <taxon>Pelagicoccaceae</taxon>
        <taxon>Pelagicoccus</taxon>
    </lineage>
</organism>
<dbReference type="InterPro" id="IPR005135">
    <property type="entry name" value="Endo/exonuclease/phosphatase"/>
</dbReference>
<feature type="domain" description="Endonuclease/exonuclease/phosphatase" evidence="1">
    <location>
        <begin position="1"/>
        <end position="219"/>
    </location>
</feature>
<evidence type="ECO:0000259" key="1">
    <source>
        <dbReference type="Pfam" id="PF03372"/>
    </source>
</evidence>
<evidence type="ECO:0000313" key="2">
    <source>
        <dbReference type="EMBL" id="MBD5781265.1"/>
    </source>
</evidence>
<dbReference type="AlphaFoldDB" id="A0A927FCN0"/>
<protein>
    <submittedName>
        <fullName evidence="2">Endonuclease/exonuclease/phosphatase family protein</fullName>
    </submittedName>
</protein>
<keyword evidence="3" id="KW-1185">Reference proteome</keyword>
<name>A0A927FCN0_9BACT</name>
<keyword evidence="2" id="KW-0540">Nuclease</keyword>
<accession>A0A927FCN0</accession>
<evidence type="ECO:0000313" key="3">
    <source>
        <dbReference type="Proteomes" id="UP000622317"/>
    </source>
</evidence>
<dbReference type="InterPro" id="IPR051916">
    <property type="entry name" value="GPI-anchor_lipid_remodeler"/>
</dbReference>
<dbReference type="GO" id="GO:0016020">
    <property type="term" value="C:membrane"/>
    <property type="evidence" value="ECO:0007669"/>
    <property type="project" value="GOC"/>
</dbReference>